<name>A0A271IWR3_9BACT</name>
<sequence length="576" mass="61229">MQPPQSPPDSTPAEIDAALADLQAHATEWARLPIPAKVDLLETILPRIADVAGRWVTAASRAKGLAVGSPLRAEEWTSGPWAVANYVGALVETLRHIEAGTVAEALRGRVRQRLDGQAVVRVLPDGLYDRVLLNGVEADVWMQPGVAAAEVPETVGRFYREEDPEGAVALVLGAGNIAAIPALDVLYKLFAEGQVALLKMNPVNGYLQPLFETVFGAFVEAGYLRFVAGGADVGAYLTGHDAVDAIHMTGSAATHDAIVYGTGAEGAGRKARDEPRIEVPVSSELGGVSPCLVVPGDWSEPDLVFQAENVASQKLHNSGFNCIASQVLVLADGWRQRGAFLGELRRVLASVEDRPAYYPGAQERLDAFAEAYPTAERLGDDSQRLLATVSSEAGEPAFEEEVFGPALAVTDLPGGDDPADWLDRAVDWGNETLAGTLGATILIHPRTRKAMGARFDDAVARLRYGTIGVNVWSGAGFFVAQGAWGAFPGHTRDDVQSGIGVVHNSWLFERPQKTVLSGPFAPFPRSLLLGETHTAPTPLYFVTNETAETTARRVTEFATAPSPAKLPAIVASALRG</sequence>
<protein>
    <recommendedName>
        <fullName evidence="2">Aldehyde dehydrogenase domain-containing protein</fullName>
    </recommendedName>
</protein>
<dbReference type="AlphaFoldDB" id="A0A271IWR3"/>
<dbReference type="RefSeq" id="WP_095509314.1">
    <property type="nucleotide sequence ID" value="NZ_MQWD01000001.1"/>
</dbReference>
<dbReference type="EMBL" id="MQWD01000001">
    <property type="protein sequence ID" value="PAP75671.1"/>
    <property type="molecule type" value="Genomic_DNA"/>
</dbReference>
<dbReference type="InterPro" id="IPR015590">
    <property type="entry name" value="Aldehyde_DH_dom"/>
</dbReference>
<evidence type="ECO:0000313" key="4">
    <source>
        <dbReference type="Proteomes" id="UP000216339"/>
    </source>
</evidence>
<evidence type="ECO:0000259" key="2">
    <source>
        <dbReference type="Pfam" id="PF00171"/>
    </source>
</evidence>
<organism evidence="3 4">
    <name type="scientific">Rubrivirga marina</name>
    <dbReference type="NCBI Taxonomy" id="1196024"/>
    <lineage>
        <taxon>Bacteria</taxon>
        <taxon>Pseudomonadati</taxon>
        <taxon>Rhodothermota</taxon>
        <taxon>Rhodothermia</taxon>
        <taxon>Rhodothermales</taxon>
        <taxon>Rubricoccaceae</taxon>
        <taxon>Rubrivirga</taxon>
    </lineage>
</organism>
<dbReference type="InterPro" id="IPR016161">
    <property type="entry name" value="Ald_DH/histidinol_DH"/>
</dbReference>
<dbReference type="OrthoDB" id="136308at2"/>
<evidence type="ECO:0000256" key="1">
    <source>
        <dbReference type="ARBA" id="ARBA00023002"/>
    </source>
</evidence>
<evidence type="ECO:0000313" key="3">
    <source>
        <dbReference type="EMBL" id="PAP75671.1"/>
    </source>
</evidence>
<dbReference type="Pfam" id="PF00171">
    <property type="entry name" value="Aldedh"/>
    <property type="match status" value="1"/>
</dbReference>
<comment type="caution">
    <text evidence="3">The sequence shown here is derived from an EMBL/GenBank/DDBJ whole genome shotgun (WGS) entry which is preliminary data.</text>
</comment>
<accession>A0A271IWR3</accession>
<dbReference type="GO" id="GO:0016620">
    <property type="term" value="F:oxidoreductase activity, acting on the aldehyde or oxo group of donors, NAD or NADP as acceptor"/>
    <property type="evidence" value="ECO:0007669"/>
    <property type="project" value="InterPro"/>
</dbReference>
<keyword evidence="4" id="KW-1185">Reference proteome</keyword>
<gene>
    <name evidence="3" type="ORF">BSZ37_04085</name>
</gene>
<dbReference type="Gene3D" id="3.40.309.10">
    <property type="entry name" value="Aldehyde Dehydrogenase, Chain A, domain 2"/>
    <property type="match status" value="1"/>
</dbReference>
<dbReference type="InterPro" id="IPR016162">
    <property type="entry name" value="Ald_DH_N"/>
</dbReference>
<keyword evidence="1" id="KW-0560">Oxidoreductase</keyword>
<proteinExistence type="predicted"/>
<reference evidence="3 4" key="1">
    <citation type="submission" date="2016-11" db="EMBL/GenBank/DDBJ databases">
        <title>Study of marine rhodopsin-containing bacteria.</title>
        <authorList>
            <person name="Yoshizawa S."/>
            <person name="Kumagai Y."/>
            <person name="Kogure K."/>
        </authorList>
    </citation>
    <scope>NUCLEOTIDE SEQUENCE [LARGE SCALE GENOMIC DNA]</scope>
    <source>
        <strain evidence="3 4">SAORIC-28</strain>
    </source>
</reference>
<dbReference type="InterPro" id="IPR016163">
    <property type="entry name" value="Ald_DH_C"/>
</dbReference>
<dbReference type="SUPFAM" id="SSF53720">
    <property type="entry name" value="ALDH-like"/>
    <property type="match status" value="1"/>
</dbReference>
<feature type="domain" description="Aldehyde dehydrogenase" evidence="2">
    <location>
        <begin position="210"/>
        <end position="333"/>
    </location>
</feature>
<dbReference type="Proteomes" id="UP000216339">
    <property type="component" value="Unassembled WGS sequence"/>
</dbReference>
<dbReference type="Gene3D" id="3.40.605.10">
    <property type="entry name" value="Aldehyde Dehydrogenase, Chain A, domain 1"/>
    <property type="match status" value="1"/>
</dbReference>